<dbReference type="InterPro" id="IPR007315">
    <property type="entry name" value="PIG-V/Gpi18"/>
</dbReference>
<evidence type="ECO:0000313" key="11">
    <source>
        <dbReference type="EMBL" id="GAA1913914.1"/>
    </source>
</evidence>
<keyword evidence="3" id="KW-0337">GPI-anchor biosynthesis</keyword>
<evidence type="ECO:0000256" key="4">
    <source>
        <dbReference type="ARBA" id="ARBA00022676"/>
    </source>
</evidence>
<evidence type="ECO:0008006" key="13">
    <source>
        <dbReference type="Google" id="ProtNLM"/>
    </source>
</evidence>
<protein>
    <recommendedName>
        <fullName evidence="13">Mannosyltransferase (PIG-V)</fullName>
    </recommendedName>
</protein>
<feature type="transmembrane region" description="Helical" evidence="10">
    <location>
        <begin position="167"/>
        <end position="190"/>
    </location>
</feature>
<gene>
    <name evidence="11" type="ORF">GCM10009688_18530</name>
</gene>
<evidence type="ECO:0000256" key="8">
    <source>
        <dbReference type="ARBA" id="ARBA00022989"/>
    </source>
</evidence>
<feature type="transmembrane region" description="Helical" evidence="10">
    <location>
        <begin position="211"/>
        <end position="230"/>
    </location>
</feature>
<name>A0ABN2P6I0_9MICC</name>
<keyword evidence="7" id="KW-0256">Endoplasmic reticulum</keyword>
<comment type="caution">
    <text evidence="11">The sequence shown here is derived from an EMBL/GenBank/DDBJ whole genome shotgun (WGS) entry which is preliminary data.</text>
</comment>
<dbReference type="PANTHER" id="PTHR12468:SF2">
    <property type="entry name" value="GPI MANNOSYLTRANSFERASE 2"/>
    <property type="match status" value="1"/>
</dbReference>
<evidence type="ECO:0000256" key="2">
    <source>
        <dbReference type="ARBA" id="ARBA00004687"/>
    </source>
</evidence>
<evidence type="ECO:0000256" key="1">
    <source>
        <dbReference type="ARBA" id="ARBA00004477"/>
    </source>
</evidence>
<proteinExistence type="predicted"/>
<evidence type="ECO:0000256" key="3">
    <source>
        <dbReference type="ARBA" id="ARBA00022502"/>
    </source>
</evidence>
<feature type="transmembrane region" description="Helical" evidence="10">
    <location>
        <begin position="88"/>
        <end position="110"/>
    </location>
</feature>
<feature type="transmembrane region" description="Helical" evidence="10">
    <location>
        <begin position="122"/>
        <end position="143"/>
    </location>
</feature>
<accession>A0ABN2P6I0</accession>
<reference evidence="11 12" key="1">
    <citation type="journal article" date="2019" name="Int. J. Syst. Evol. Microbiol.">
        <title>The Global Catalogue of Microorganisms (GCM) 10K type strain sequencing project: providing services to taxonomists for standard genome sequencing and annotation.</title>
        <authorList>
            <consortium name="The Broad Institute Genomics Platform"/>
            <consortium name="The Broad Institute Genome Sequencing Center for Infectious Disease"/>
            <person name="Wu L."/>
            <person name="Ma J."/>
        </authorList>
    </citation>
    <scope>NUCLEOTIDE SEQUENCE [LARGE SCALE GENOMIC DNA]</scope>
    <source>
        <strain evidence="11 12">JCM 13316</strain>
    </source>
</reference>
<keyword evidence="8 10" id="KW-1133">Transmembrane helix</keyword>
<dbReference type="Proteomes" id="UP001500784">
    <property type="component" value="Unassembled WGS sequence"/>
</dbReference>
<keyword evidence="5" id="KW-0808">Transferase</keyword>
<evidence type="ECO:0000256" key="5">
    <source>
        <dbReference type="ARBA" id="ARBA00022679"/>
    </source>
</evidence>
<feature type="transmembrane region" description="Helical" evidence="10">
    <location>
        <begin position="6"/>
        <end position="25"/>
    </location>
</feature>
<sequence>MDAAAAGIWCFGAAVVYSWAFFLSYQETAPDLPTRQEFAARFSRFDFVHFDEIARLGYLPPREEVSTAAPLYAFFPAVPLLLRLGLVFSLSTVTTGLVVSFASGLIACLWLRRIAERYQPGLGLKAVAALVTAPPAVFLYVPYTESLFLALGLGAWYFGMSGRWGKAGLLCAAACTVRISGAFLLAGLVTMWMMQAITRKRAGDAMSGRSWWVFAMPIAVLAGWMGYLAIITGDPLAYQTAQQYWLRRLVWPWEAFMTTLKAYPPTWGTGFMGVIEIIALGSGAVVLAVLLIRHLYPESVYMALNVVTLGAGSFYGSVPRSALLWFPMWIGIAYLMGRFRIVFGIYVLFSLCLMVWWANLFLSGQWAG</sequence>
<evidence type="ECO:0000256" key="7">
    <source>
        <dbReference type="ARBA" id="ARBA00022824"/>
    </source>
</evidence>
<evidence type="ECO:0000256" key="10">
    <source>
        <dbReference type="SAM" id="Phobius"/>
    </source>
</evidence>
<dbReference type="EMBL" id="BAAALV010000002">
    <property type="protein sequence ID" value="GAA1913914.1"/>
    <property type="molecule type" value="Genomic_DNA"/>
</dbReference>
<organism evidence="11 12">
    <name type="scientific">Arthrobacter gandavensis</name>
    <dbReference type="NCBI Taxonomy" id="169960"/>
    <lineage>
        <taxon>Bacteria</taxon>
        <taxon>Bacillati</taxon>
        <taxon>Actinomycetota</taxon>
        <taxon>Actinomycetes</taxon>
        <taxon>Micrococcales</taxon>
        <taxon>Micrococcaceae</taxon>
        <taxon>Arthrobacter</taxon>
    </lineage>
</organism>
<keyword evidence="9 10" id="KW-0472">Membrane</keyword>
<feature type="transmembrane region" description="Helical" evidence="10">
    <location>
        <begin position="270"/>
        <end position="292"/>
    </location>
</feature>
<keyword evidence="6 10" id="KW-0812">Transmembrane</keyword>
<comment type="pathway">
    <text evidence="2">Glycolipid biosynthesis; glycosylphosphatidylinositol-anchor biosynthesis.</text>
</comment>
<keyword evidence="12" id="KW-1185">Reference proteome</keyword>
<feature type="transmembrane region" description="Helical" evidence="10">
    <location>
        <begin position="346"/>
        <end position="367"/>
    </location>
</feature>
<evidence type="ECO:0000256" key="9">
    <source>
        <dbReference type="ARBA" id="ARBA00023136"/>
    </source>
</evidence>
<evidence type="ECO:0000313" key="12">
    <source>
        <dbReference type="Proteomes" id="UP001500784"/>
    </source>
</evidence>
<feature type="transmembrane region" description="Helical" evidence="10">
    <location>
        <begin position="299"/>
        <end position="316"/>
    </location>
</feature>
<dbReference type="PANTHER" id="PTHR12468">
    <property type="entry name" value="GPI MANNOSYLTRANSFERASE 2"/>
    <property type="match status" value="1"/>
</dbReference>
<keyword evidence="4" id="KW-0328">Glycosyltransferase</keyword>
<evidence type="ECO:0000256" key="6">
    <source>
        <dbReference type="ARBA" id="ARBA00022692"/>
    </source>
</evidence>
<comment type="subcellular location">
    <subcellularLocation>
        <location evidence="1">Endoplasmic reticulum membrane</location>
        <topology evidence="1">Multi-pass membrane protein</topology>
    </subcellularLocation>
</comment>